<gene>
    <name evidence="4" type="ORF">ABQM86_18640</name>
</gene>
<accession>A0AB39YP59</accession>
<dbReference type="PANTHER" id="PTHR44591:SF3">
    <property type="entry name" value="RESPONSE REGULATORY DOMAIN-CONTAINING PROTEIN"/>
    <property type="match status" value="1"/>
</dbReference>
<dbReference type="PROSITE" id="PS50110">
    <property type="entry name" value="RESPONSE_REGULATORY"/>
    <property type="match status" value="1"/>
</dbReference>
<dbReference type="SUPFAM" id="SSF52172">
    <property type="entry name" value="CheY-like"/>
    <property type="match status" value="1"/>
</dbReference>
<dbReference type="PANTHER" id="PTHR44591">
    <property type="entry name" value="STRESS RESPONSE REGULATOR PROTEIN 1"/>
    <property type="match status" value="1"/>
</dbReference>
<proteinExistence type="predicted"/>
<dbReference type="InterPro" id="IPR011006">
    <property type="entry name" value="CheY-like_superfamily"/>
</dbReference>
<dbReference type="InterPro" id="IPR050595">
    <property type="entry name" value="Bact_response_regulator"/>
</dbReference>
<sequence length="132" mass="14045">MSTRGICLVIEDDPDIGGLLEVILTAMGFEVRVEETGADGLLSAAGLELALITLDMGLPDMDGREVARRLRAISKAPILMITAFVEPGDELDSMAAGATAYLAKPFRPSQLRSLVQGLCPLARVFTRDLSGQ</sequence>
<dbReference type="EMBL" id="CP165735">
    <property type="protein sequence ID" value="XDV70958.1"/>
    <property type="molecule type" value="Genomic_DNA"/>
</dbReference>
<evidence type="ECO:0000256" key="2">
    <source>
        <dbReference type="PROSITE-ProRule" id="PRU00169"/>
    </source>
</evidence>
<feature type="domain" description="Response regulatory" evidence="3">
    <location>
        <begin position="6"/>
        <end position="119"/>
    </location>
</feature>
<dbReference type="RefSeq" id="WP_280623943.1">
    <property type="nucleotide sequence ID" value="NZ_CP165735.1"/>
</dbReference>
<keyword evidence="1 2" id="KW-0597">Phosphoprotein</keyword>
<dbReference type="GO" id="GO:0000160">
    <property type="term" value="P:phosphorelay signal transduction system"/>
    <property type="evidence" value="ECO:0007669"/>
    <property type="project" value="InterPro"/>
</dbReference>
<dbReference type="AlphaFoldDB" id="A0AB39YP59"/>
<dbReference type="Pfam" id="PF00072">
    <property type="entry name" value="Response_reg"/>
    <property type="match status" value="1"/>
</dbReference>
<name>A0AB39YP59_9MICC</name>
<feature type="modified residue" description="4-aspartylphosphate" evidence="2">
    <location>
        <position position="55"/>
    </location>
</feature>
<dbReference type="SMART" id="SM00448">
    <property type="entry name" value="REC"/>
    <property type="match status" value="1"/>
</dbReference>
<evidence type="ECO:0000259" key="3">
    <source>
        <dbReference type="PROSITE" id="PS50110"/>
    </source>
</evidence>
<reference evidence="4" key="1">
    <citation type="submission" date="2024-07" db="EMBL/GenBank/DDBJ databases">
        <authorList>
            <person name="Li J."/>
            <person name="Wei H."/>
            <person name="Ma J."/>
        </authorList>
    </citation>
    <scope>NUCLEOTIDE SEQUENCE</scope>
    <source>
        <strain evidence="4">AMU7</strain>
    </source>
</reference>
<evidence type="ECO:0000256" key="1">
    <source>
        <dbReference type="ARBA" id="ARBA00022553"/>
    </source>
</evidence>
<protein>
    <submittedName>
        <fullName evidence="4">Response regulator transcription factor</fullName>
    </submittedName>
</protein>
<dbReference type="InterPro" id="IPR001789">
    <property type="entry name" value="Sig_transdc_resp-reg_receiver"/>
</dbReference>
<dbReference type="Gene3D" id="3.40.50.2300">
    <property type="match status" value="1"/>
</dbReference>
<evidence type="ECO:0000313" key="4">
    <source>
        <dbReference type="EMBL" id="XDV70958.1"/>
    </source>
</evidence>
<organism evidence="4">
    <name type="scientific">Paenarthrobacter sp. AMU7</name>
    <dbReference type="NCBI Taxonomy" id="3162492"/>
    <lineage>
        <taxon>Bacteria</taxon>
        <taxon>Bacillati</taxon>
        <taxon>Actinomycetota</taxon>
        <taxon>Actinomycetes</taxon>
        <taxon>Micrococcales</taxon>
        <taxon>Micrococcaceae</taxon>
        <taxon>Paenarthrobacter</taxon>
    </lineage>
</organism>